<accession>A0A8D8CCN4</accession>
<protein>
    <submittedName>
        <fullName evidence="3">Osteopetrosis-associated transmembrane protein 1</fullName>
    </submittedName>
</protein>
<feature type="signal peptide" evidence="2">
    <location>
        <begin position="1"/>
        <end position="19"/>
    </location>
</feature>
<name>A0A8D8CCN4_CULPI</name>
<dbReference type="EMBL" id="HBUE01120366">
    <property type="protein sequence ID" value="CAG6492204.1"/>
    <property type="molecule type" value="Transcribed_RNA"/>
</dbReference>
<proteinExistence type="predicted"/>
<keyword evidence="1" id="KW-0472">Membrane</keyword>
<feature type="transmembrane region" description="Helical" evidence="1">
    <location>
        <begin position="208"/>
        <end position="229"/>
    </location>
</feature>
<dbReference type="PANTHER" id="PTHR15644:SF2">
    <property type="entry name" value="OSTEOPETROSIS-ASSOCIATED TRANSMEMBRANE PROTEIN 1"/>
    <property type="match status" value="1"/>
</dbReference>
<dbReference type="Pfam" id="PF09777">
    <property type="entry name" value="OSTMP1"/>
    <property type="match status" value="1"/>
</dbReference>
<keyword evidence="1" id="KW-1133">Transmembrane helix</keyword>
<dbReference type="GO" id="GO:0005829">
    <property type="term" value="C:cytosol"/>
    <property type="evidence" value="ECO:0007669"/>
    <property type="project" value="TreeGrafter"/>
</dbReference>
<keyword evidence="1 3" id="KW-0812">Transmembrane</keyword>
<dbReference type="InterPro" id="IPR019172">
    <property type="entry name" value="Osteopetrosis-assoc_TM_1"/>
</dbReference>
<feature type="chain" id="PRO_5034283709" evidence="2">
    <location>
        <begin position="20"/>
        <end position="376"/>
    </location>
</feature>
<evidence type="ECO:0000256" key="2">
    <source>
        <dbReference type="SAM" id="SignalP"/>
    </source>
</evidence>
<sequence>MLILKFIVGVVLLTSPTLAKKPHPHPIPPQGNCNQIEQFAGQFENFFKQVPLYVYPAFTICSNDNITQYYKDAMTIWANATADHICQVMNFERRSKSNPAVMMHDQLVSFWTTANCQDCLDRRNQTVEFFAEFAGLDGCIKQESDQALSPCEPCADTYQKVQGMYEALAKGHKETLCFDVEDRMNQTRHRWSAEFNCCKNKQHSKTSFIGAASAFCSVPLVFYAIMFFVTRRKERVEELVAGVTRDAEPQAGTSREGMNGMVVEGGGAEEDDSDDEPIGRKEIDGEEEFQAERKLNNLDVIRESDEPKEGQLLDIVSNTSGSTVDVNLDRSGMKGVSDEEDDVSILGAMKAVGDRVDQRLLKNNCKHLNKPLCCAL</sequence>
<dbReference type="PANTHER" id="PTHR15644">
    <property type="entry name" value="OSTEOPETROSIS ASSOCIATED TRANSMEMBRANE PROTEIN 1"/>
    <property type="match status" value="1"/>
</dbReference>
<evidence type="ECO:0000313" key="3">
    <source>
        <dbReference type="EMBL" id="CAG6492204.1"/>
    </source>
</evidence>
<evidence type="ECO:0000256" key="1">
    <source>
        <dbReference type="SAM" id="Phobius"/>
    </source>
</evidence>
<reference evidence="3" key="1">
    <citation type="submission" date="2021-05" db="EMBL/GenBank/DDBJ databases">
        <authorList>
            <person name="Alioto T."/>
            <person name="Alioto T."/>
            <person name="Gomez Garrido J."/>
        </authorList>
    </citation>
    <scope>NUCLEOTIDE SEQUENCE</scope>
</reference>
<dbReference type="AlphaFoldDB" id="A0A8D8CCN4"/>
<organism evidence="3">
    <name type="scientific">Culex pipiens</name>
    <name type="common">House mosquito</name>
    <dbReference type="NCBI Taxonomy" id="7175"/>
    <lineage>
        <taxon>Eukaryota</taxon>
        <taxon>Metazoa</taxon>
        <taxon>Ecdysozoa</taxon>
        <taxon>Arthropoda</taxon>
        <taxon>Hexapoda</taxon>
        <taxon>Insecta</taxon>
        <taxon>Pterygota</taxon>
        <taxon>Neoptera</taxon>
        <taxon>Endopterygota</taxon>
        <taxon>Diptera</taxon>
        <taxon>Nematocera</taxon>
        <taxon>Culicoidea</taxon>
        <taxon>Culicidae</taxon>
        <taxon>Culicinae</taxon>
        <taxon>Culicini</taxon>
        <taxon>Culex</taxon>
        <taxon>Culex</taxon>
    </lineage>
</organism>
<keyword evidence="2" id="KW-0732">Signal</keyword>